<feature type="domain" description="Phytochrome chromophore attachment site" evidence="19">
    <location>
        <begin position="1211"/>
        <end position="1373"/>
    </location>
</feature>
<keyword evidence="7 18" id="KW-0812">Transmembrane</keyword>
<dbReference type="Gene3D" id="3.30.450.270">
    <property type="match status" value="1"/>
</dbReference>
<keyword evidence="13" id="KW-0902">Two-component regulatory system</keyword>
<evidence type="ECO:0000256" key="12">
    <source>
        <dbReference type="ARBA" id="ARBA00022991"/>
    </source>
</evidence>
<dbReference type="Proteomes" id="UP000319160">
    <property type="component" value="Unassembled WGS sequence"/>
</dbReference>
<feature type="transmembrane region" description="Helical" evidence="18">
    <location>
        <begin position="260"/>
        <end position="280"/>
    </location>
</feature>
<dbReference type="SUPFAM" id="SSF55874">
    <property type="entry name" value="ATPase domain of HSP90 chaperone/DNA topoisomerase II/histidine kinase"/>
    <property type="match status" value="1"/>
</dbReference>
<evidence type="ECO:0000256" key="9">
    <source>
        <dbReference type="ARBA" id="ARBA00022777"/>
    </source>
</evidence>
<dbReference type="SUPFAM" id="SSF55781">
    <property type="entry name" value="GAF domain-like"/>
    <property type="match status" value="2"/>
</dbReference>
<dbReference type="FunFam" id="3.30.450.270:FF:000002">
    <property type="entry name" value="Sensor histidine kinase/response regulator, putative"/>
    <property type="match status" value="1"/>
</dbReference>
<feature type="compositionally biased region" description="Polar residues" evidence="17">
    <location>
        <begin position="2227"/>
        <end position="2239"/>
    </location>
</feature>
<keyword evidence="14 18" id="KW-0472">Membrane</keyword>
<dbReference type="GO" id="GO:0000155">
    <property type="term" value="F:phosphorelay sensor kinase activity"/>
    <property type="evidence" value="ECO:0007669"/>
    <property type="project" value="InterPro"/>
</dbReference>
<evidence type="ECO:0000256" key="10">
    <source>
        <dbReference type="ARBA" id="ARBA00022840"/>
    </source>
</evidence>
<dbReference type="InterPro" id="IPR036097">
    <property type="entry name" value="HisK_dim/P_sf"/>
</dbReference>
<keyword evidence="9" id="KW-0418">Kinase</keyword>
<evidence type="ECO:0000256" key="17">
    <source>
        <dbReference type="SAM" id="MobiDB-lite"/>
    </source>
</evidence>
<dbReference type="CDD" id="cd00082">
    <property type="entry name" value="HisKA"/>
    <property type="match status" value="1"/>
</dbReference>
<dbReference type="PROSITE" id="PS50109">
    <property type="entry name" value="HIS_KIN"/>
    <property type="match status" value="1"/>
</dbReference>
<comment type="subcellular location">
    <subcellularLocation>
        <location evidence="1">Membrane</location>
        <topology evidence="1">Multi-pass membrane protein</topology>
    </subcellularLocation>
</comment>
<evidence type="ECO:0000256" key="13">
    <source>
        <dbReference type="ARBA" id="ARBA00023012"/>
    </source>
</evidence>
<dbReference type="InterPro" id="IPR003594">
    <property type="entry name" value="HATPase_dom"/>
</dbReference>
<dbReference type="PROSITE" id="PS50110">
    <property type="entry name" value="RESPONSE_REGULATORY"/>
    <property type="match status" value="1"/>
</dbReference>
<dbReference type="SMART" id="SM00388">
    <property type="entry name" value="HisKA"/>
    <property type="match status" value="1"/>
</dbReference>
<feature type="domain" description="Histidine kinase" evidence="20">
    <location>
        <begin position="1587"/>
        <end position="1821"/>
    </location>
</feature>
<feature type="region of interest" description="Disordered" evidence="17">
    <location>
        <begin position="1883"/>
        <end position="1911"/>
    </location>
</feature>
<keyword evidence="2" id="KW-0813">Transport</keyword>
<feature type="transmembrane region" description="Helical" evidence="18">
    <location>
        <begin position="422"/>
        <end position="444"/>
    </location>
</feature>
<dbReference type="GO" id="GO:0022857">
    <property type="term" value="F:transmembrane transporter activity"/>
    <property type="evidence" value="ECO:0007669"/>
    <property type="project" value="InterPro"/>
</dbReference>
<dbReference type="Pfam" id="PF08446">
    <property type="entry name" value="PAS_2"/>
    <property type="match status" value="1"/>
</dbReference>
<evidence type="ECO:0000256" key="8">
    <source>
        <dbReference type="ARBA" id="ARBA00022741"/>
    </source>
</evidence>
<dbReference type="InterPro" id="IPR035965">
    <property type="entry name" value="PAS-like_dom_sf"/>
</dbReference>
<keyword evidence="4 16" id="KW-0597">Phosphoprotein</keyword>
<feature type="compositionally biased region" description="Low complexity" evidence="17">
    <location>
        <begin position="1946"/>
        <end position="1959"/>
    </location>
</feature>
<feature type="transmembrane region" description="Helical" evidence="18">
    <location>
        <begin position="166"/>
        <end position="185"/>
    </location>
</feature>
<keyword evidence="6" id="KW-0808">Transferase</keyword>
<keyword evidence="12" id="KW-0157">Chromophore</keyword>
<dbReference type="FunFam" id="1.10.287.130:FF:000048">
    <property type="entry name" value="Sensor histidine kinase/response regulator"/>
    <property type="match status" value="1"/>
</dbReference>
<dbReference type="PROSITE" id="PS50046">
    <property type="entry name" value="PHYTOCHROME_2"/>
    <property type="match status" value="1"/>
</dbReference>
<dbReference type="Pfam" id="PF00072">
    <property type="entry name" value="Response_reg"/>
    <property type="match status" value="1"/>
</dbReference>
<feature type="compositionally biased region" description="Basic and acidic residues" evidence="17">
    <location>
        <begin position="855"/>
        <end position="873"/>
    </location>
</feature>
<dbReference type="GO" id="GO:0005524">
    <property type="term" value="F:ATP binding"/>
    <property type="evidence" value="ECO:0007669"/>
    <property type="project" value="UniProtKB-KW"/>
</dbReference>
<feature type="region of interest" description="Disordered" evidence="17">
    <location>
        <begin position="699"/>
        <end position="943"/>
    </location>
</feature>
<dbReference type="Gene3D" id="1.20.1250.20">
    <property type="entry name" value="MFS general substrate transporter like domains"/>
    <property type="match status" value="1"/>
</dbReference>
<dbReference type="SUPFAM" id="SSF55785">
    <property type="entry name" value="PYP-like sensor domain (PAS domain)"/>
    <property type="match status" value="1"/>
</dbReference>
<dbReference type="InterPro" id="IPR003661">
    <property type="entry name" value="HisK_dim/P_dom"/>
</dbReference>
<evidence type="ECO:0000256" key="4">
    <source>
        <dbReference type="ARBA" id="ARBA00022553"/>
    </source>
</evidence>
<dbReference type="InterPro" id="IPR029016">
    <property type="entry name" value="GAF-like_dom_sf"/>
</dbReference>
<evidence type="ECO:0000256" key="14">
    <source>
        <dbReference type="ARBA" id="ARBA00023136"/>
    </source>
</evidence>
<evidence type="ECO:0000256" key="7">
    <source>
        <dbReference type="ARBA" id="ARBA00022692"/>
    </source>
</evidence>
<dbReference type="Gene3D" id="1.10.287.130">
    <property type="match status" value="1"/>
</dbReference>
<dbReference type="SMART" id="SM00387">
    <property type="entry name" value="HATPase_c"/>
    <property type="match status" value="1"/>
</dbReference>
<feature type="transmembrane region" description="Helical" evidence="18">
    <location>
        <begin position="336"/>
        <end position="356"/>
    </location>
</feature>
<dbReference type="InterPro" id="IPR013515">
    <property type="entry name" value="Phytochrome_cen-reg"/>
</dbReference>
<evidence type="ECO:0000256" key="5">
    <source>
        <dbReference type="ARBA" id="ARBA00022606"/>
    </source>
</evidence>
<dbReference type="InterPro" id="IPR043150">
    <property type="entry name" value="Phytochrome_PHY_sf"/>
</dbReference>
<gene>
    <name evidence="22" type="ORF">FHL15_008292</name>
</gene>
<accession>A0A553HSG1</accession>
<feature type="compositionally biased region" description="Low complexity" evidence="17">
    <location>
        <begin position="785"/>
        <end position="803"/>
    </location>
</feature>
<dbReference type="PANTHER" id="PTHR43065:SF10">
    <property type="entry name" value="PEROXIDE STRESS-ACTIVATED HISTIDINE KINASE MAK3"/>
    <property type="match status" value="1"/>
</dbReference>
<dbReference type="Pfam" id="PF00360">
    <property type="entry name" value="PHY"/>
    <property type="match status" value="1"/>
</dbReference>
<evidence type="ECO:0000313" key="23">
    <source>
        <dbReference type="Proteomes" id="UP000319160"/>
    </source>
</evidence>
<dbReference type="InterPro" id="IPR013654">
    <property type="entry name" value="PAS_2"/>
</dbReference>
<dbReference type="GO" id="GO:0009584">
    <property type="term" value="P:detection of visible light"/>
    <property type="evidence" value="ECO:0007669"/>
    <property type="project" value="InterPro"/>
</dbReference>
<feature type="compositionally biased region" description="Polar residues" evidence="17">
    <location>
        <begin position="818"/>
        <end position="827"/>
    </location>
</feature>
<evidence type="ECO:0000259" key="21">
    <source>
        <dbReference type="PROSITE" id="PS50110"/>
    </source>
</evidence>
<dbReference type="GO" id="GO:0006355">
    <property type="term" value="P:regulation of DNA-templated transcription"/>
    <property type="evidence" value="ECO:0007669"/>
    <property type="project" value="InterPro"/>
</dbReference>
<feature type="transmembrane region" description="Helical" evidence="18">
    <location>
        <begin position="229"/>
        <end position="248"/>
    </location>
</feature>
<dbReference type="EMBL" id="VFLP01000051">
    <property type="protein sequence ID" value="TRX90888.1"/>
    <property type="molecule type" value="Genomic_DNA"/>
</dbReference>
<dbReference type="InterPro" id="IPR003018">
    <property type="entry name" value="GAF"/>
</dbReference>
<keyword evidence="5" id="KW-0716">Sensory transduction</keyword>
<protein>
    <submittedName>
        <fullName evidence="22">Uncharacterized protein</fullName>
    </submittedName>
</protein>
<dbReference type="Pfam" id="PF02518">
    <property type="entry name" value="HATPase_c"/>
    <property type="match status" value="1"/>
</dbReference>
<dbReference type="OrthoDB" id="2015534at2759"/>
<keyword evidence="10" id="KW-0067">ATP-binding</keyword>
<dbReference type="CDD" id="cd17546">
    <property type="entry name" value="REC_hyHK_CKI1_RcsC-like"/>
    <property type="match status" value="1"/>
</dbReference>
<keyword evidence="23" id="KW-1185">Reference proteome</keyword>
<evidence type="ECO:0000256" key="3">
    <source>
        <dbReference type="ARBA" id="ARBA00022543"/>
    </source>
</evidence>
<dbReference type="InterPro" id="IPR001789">
    <property type="entry name" value="Sig_transdc_resp-reg_receiver"/>
</dbReference>
<dbReference type="GO" id="GO:0009881">
    <property type="term" value="F:photoreceptor activity"/>
    <property type="evidence" value="ECO:0007669"/>
    <property type="project" value="UniProtKB-KW"/>
</dbReference>
<dbReference type="PANTHER" id="PTHR43065">
    <property type="entry name" value="SENSOR HISTIDINE KINASE"/>
    <property type="match status" value="1"/>
</dbReference>
<dbReference type="Gene3D" id="3.30.450.40">
    <property type="match status" value="1"/>
</dbReference>
<keyword evidence="8" id="KW-0547">Nucleotide-binding</keyword>
<dbReference type="GO" id="GO:0016020">
    <property type="term" value="C:membrane"/>
    <property type="evidence" value="ECO:0007669"/>
    <property type="project" value="UniProtKB-SubCell"/>
</dbReference>
<dbReference type="SUPFAM" id="SSF52172">
    <property type="entry name" value="CheY-like"/>
    <property type="match status" value="1"/>
</dbReference>
<evidence type="ECO:0000256" key="18">
    <source>
        <dbReference type="SAM" id="Phobius"/>
    </source>
</evidence>
<feature type="transmembrane region" description="Helical" evidence="18">
    <location>
        <begin position="368"/>
        <end position="388"/>
    </location>
</feature>
<evidence type="ECO:0000259" key="19">
    <source>
        <dbReference type="PROSITE" id="PS50046"/>
    </source>
</evidence>
<feature type="transmembrane region" description="Helical" evidence="18">
    <location>
        <begin position="394"/>
        <end position="415"/>
    </location>
</feature>
<evidence type="ECO:0000256" key="11">
    <source>
        <dbReference type="ARBA" id="ARBA00022989"/>
    </source>
</evidence>
<dbReference type="InterPro" id="IPR036259">
    <property type="entry name" value="MFS_trans_sf"/>
</dbReference>
<dbReference type="Pfam" id="PF01590">
    <property type="entry name" value="GAF"/>
    <property type="match status" value="1"/>
</dbReference>
<name>A0A553HSG1_9PEZI</name>
<evidence type="ECO:0000256" key="2">
    <source>
        <dbReference type="ARBA" id="ARBA00022448"/>
    </source>
</evidence>
<dbReference type="SUPFAM" id="SSF47384">
    <property type="entry name" value="Homodimeric domain of signal transducing histidine kinase"/>
    <property type="match status" value="1"/>
</dbReference>
<feature type="compositionally biased region" description="Low complexity" evidence="17">
    <location>
        <begin position="699"/>
        <end position="729"/>
    </location>
</feature>
<feature type="compositionally biased region" description="Polar residues" evidence="17">
    <location>
        <begin position="1887"/>
        <end position="1898"/>
    </location>
</feature>
<dbReference type="FunFam" id="1.20.1250.20:FF:000013">
    <property type="entry name" value="MFS general substrate transporter"/>
    <property type="match status" value="1"/>
</dbReference>
<dbReference type="InterPro" id="IPR005467">
    <property type="entry name" value="His_kinase_dom"/>
</dbReference>
<feature type="compositionally biased region" description="Low complexity" evidence="17">
    <location>
        <begin position="884"/>
        <end position="899"/>
    </location>
</feature>
<evidence type="ECO:0000256" key="16">
    <source>
        <dbReference type="PROSITE-ProRule" id="PRU00169"/>
    </source>
</evidence>
<evidence type="ECO:0000256" key="15">
    <source>
        <dbReference type="ARBA" id="ARBA00023170"/>
    </source>
</evidence>
<dbReference type="InterPro" id="IPR036890">
    <property type="entry name" value="HATPase_C_sf"/>
</dbReference>
<evidence type="ECO:0000256" key="6">
    <source>
        <dbReference type="ARBA" id="ARBA00022679"/>
    </source>
</evidence>
<feature type="transmembrane region" description="Helical" evidence="18">
    <location>
        <begin position="487"/>
        <end position="510"/>
    </location>
</feature>
<feature type="compositionally biased region" description="Basic residues" evidence="17">
    <location>
        <begin position="1933"/>
        <end position="1945"/>
    </location>
</feature>
<evidence type="ECO:0000259" key="20">
    <source>
        <dbReference type="PROSITE" id="PS50109"/>
    </source>
</evidence>
<dbReference type="InterPro" id="IPR001294">
    <property type="entry name" value="Phytochrome"/>
</dbReference>
<sequence length="2239" mass="246692">MLIFKSSVSIYNSGTDGNLLPGSAPRSSVAFDLGTKLSVRRVIVIGRAYGARDDHLIKHHVQPTACYMKSTMDHVHKTASSEHGIAASPRLDASVDKLRPASPGLKIDSALERRVVSKDLGLSDGQYQSVNRLPGFLTESINDMLTSFVVVVFEWTALMWKVVPPHWWAFACVLVWGIASTLQAAAYNWSGLLASRFFLATAEASFAPGIPYLLSFFYKRNELGLRCGFYVSAAPLATTFAGALAYGITSGHPAIANWRLLFIVEGIPSILLAFVAFKYMPDSADTAHFLNEEEKQVAKTRALQQTGSEGTARIGHLNLKETFHALKDIKTWIPPLMYFSCNVSYSSLPVFLPAILQGLGFTAVNAQGLSAPPYLLAFIVCVTTTWIADRTQQRGAMLVGLSLVGAVGYILLATCKSVGVRYFAVFLAAAGVFSCIANILPWTINNQGSDSKRGAGIALLNIIGQAGPLLGTRVFPDSEKPYFFKGMWICAAFMIFNALLALTLRFYLAWENRVFEKKDAENRQNGDIATLGSTDFENEGSAEVKKQGIERFSTKKTIQDMIAVQRPGPCSTHDARRTTYDDDIQTPQHTTNSPVPRSVLLSWCSRNPGTSPVVLIVQLHSVVDGCNAFRRLVVSVDNATGCWSSEFIECSLFIFLGRVNTQTRGQLSLETANPFARAHASLSLAYAEEYLGTRLLGTPPQQQQQQQPEPQQEQQQQEQQQEQQEQPLEQQPPPAHPPSSQEEHHNQSPDPAANDVPFPPFDDPSPTSTIRGPDETPTDASSATPVQEQKGQPQPQPRQQQQQNGEAGISAADRQRGFSASTTSSNVDPADRVFPIRSAISVDQSQPTPWVLSRDPSDVDYFPRTDTTWDGRRRPSIPNVMTDASASASASQSSQPSPANDRVDRADRVPSGSRYSRKNTLASPTPSEYVGSPPPNSRWTPAVSTLPLFNDAASDDRTPGTSEADVASFTDEASSAAGERVNEGFMTTRFRHVMTDDGHAIITGRDGTLQRCEDEPIHTPGAVQGFGLLVALREEPDGRFSVRIVSENSKPIIGCSPSELFALGSFTDILSEEQTDNLLDHIDFIRDEESDPAVSGPDVFSISVRPPKSRPIKLWCAMHVNRRHPDLIICEFEPEDDQRYPIRPPDEIAPEIPEDTLYQSPTSEQLHESTEVSSKPLRVLRSARKRRGEAGAMQVFDIMSQVQEQFASAPNLERFLKILVGIVKELTGFHRVMVYQFDAAYNGKVVTELVDPSQTRDLYHGLHFPASDIPKQARDLYKLNKVRLLYDRDLNSARLVCRTMEDLEQPLDLSHSYLRAMSPIHIKYLANMAVRSSMSISINAFGELWGLISCHSYGSKGMRVSFPIRKMCRMVGDNASRNIERLSYASRLQARKLINTMPTDKNPSGYIIASSDDLLKLFDADFGMLSIGDETKVLGKIAQSQEALALLEYLRLRNFTALLTTQDVGQDFPDLRYTPGFTVIAGLLYVPLSVGGQDFIVFFRKGQVREVKWAGNPYEKTIKAGTAGFLEPRESFKAWRETVIGKCREWSEEQVDTAAVLCLVYGKFIEVWRQKEAALQSSRLTRLLLANSAHEVRTPLNAIINYLEIALEGSLDSDTRENLAKSHSASKSLIYVINDLLDLTKTEEGRELLKYEIMDLPACILEATEPFKVDAKRKGLSYEVIQHPGLPKYVHGDYRRVRQAIANVTANAMQNTSTGSIKVESFVIEVLESRVQIEISVQDTGCGMSNEQLDNLFQDLEQVSSDDTAGSESLDVPLEQTSGNRTLGLGLAVVARIMRNMDGQLRVKSEEGKGSRFVIQFPFELPSSDALEKLCESDASLNASSDTATLASVTKALPPAEAGEVMLVDRGSANSVNLSNRPIAESRRSFDGTNSVSSLTSGASGGARSNKSDADRLIDAIQTPLALSEADEEATHIRRVNSKGRRPHHSNLSASSLPSLDSPQHSIPPTSAGEKQPLLSRSITDIDKLPEEQRGVYPVAGSLTPIKPVKMPDEYLDKPAEPQTSQSSRVLFELPETPVPGKNKTKASAPLDAKPNRLRVLVAEDDPVNMRIVTKRLEKSGHKVSPAVNGEDCAAVLKEKPDEFDIVLMDMQMPIVDGLNSTKLIREFEKSDNFPGLSELGRLHGRIPIIAVSASLVERERPVYTEAGFDGWILKPVDFKRLNVLLEGITNDEVRNQCLYQPGEWERGGWFARRALQPFEQKRGNKEASGQVASSEPHTNSET</sequence>
<keyword evidence="11 18" id="KW-1133">Transmembrane helix</keyword>
<dbReference type="SMART" id="SM00448">
    <property type="entry name" value="REC"/>
    <property type="match status" value="1"/>
</dbReference>
<dbReference type="Pfam" id="PF00512">
    <property type="entry name" value="HisKA"/>
    <property type="match status" value="1"/>
</dbReference>
<dbReference type="PRINTS" id="PR01033">
    <property type="entry name" value="PHYTOCHROME"/>
</dbReference>
<keyword evidence="15" id="KW-0675">Receptor</keyword>
<feature type="modified residue" description="4-aspartylphosphate" evidence="16">
    <location>
        <position position="2106"/>
    </location>
</feature>
<dbReference type="Gene3D" id="3.30.450.20">
    <property type="entry name" value="PAS domain"/>
    <property type="match status" value="1"/>
</dbReference>
<feature type="region of interest" description="Disordered" evidence="17">
    <location>
        <begin position="2217"/>
        <end position="2239"/>
    </location>
</feature>
<dbReference type="InterPro" id="IPR011006">
    <property type="entry name" value="CheY-like_superfamily"/>
</dbReference>
<comment type="caution">
    <text evidence="22">The sequence shown here is derived from an EMBL/GenBank/DDBJ whole genome shotgun (WGS) entry which is preliminary data.</text>
</comment>
<feature type="transmembrane region" description="Helical" evidence="18">
    <location>
        <begin position="197"/>
        <end position="217"/>
    </location>
</feature>
<dbReference type="Pfam" id="PF07690">
    <property type="entry name" value="MFS_1"/>
    <property type="match status" value="1"/>
</dbReference>
<organism evidence="22 23">
    <name type="scientific">Xylaria flabelliformis</name>
    <dbReference type="NCBI Taxonomy" id="2512241"/>
    <lineage>
        <taxon>Eukaryota</taxon>
        <taxon>Fungi</taxon>
        <taxon>Dikarya</taxon>
        <taxon>Ascomycota</taxon>
        <taxon>Pezizomycotina</taxon>
        <taxon>Sordariomycetes</taxon>
        <taxon>Xylariomycetidae</taxon>
        <taxon>Xylariales</taxon>
        <taxon>Xylariaceae</taxon>
        <taxon>Xylaria</taxon>
    </lineage>
</organism>
<dbReference type="Gene3D" id="3.30.565.10">
    <property type="entry name" value="Histidine kinase-like ATPase, C-terminal domain"/>
    <property type="match status" value="1"/>
</dbReference>
<feature type="region of interest" description="Disordered" evidence="17">
    <location>
        <begin position="1925"/>
        <end position="1976"/>
    </location>
</feature>
<reference evidence="23" key="1">
    <citation type="submission" date="2019-06" db="EMBL/GenBank/DDBJ databases">
        <title>Draft genome sequence of the griseofulvin-producing fungus Xylaria cubensis strain G536.</title>
        <authorList>
            <person name="Mead M.E."/>
            <person name="Raja H.A."/>
            <person name="Steenwyk J.L."/>
            <person name="Knowles S.L."/>
            <person name="Oberlies N.H."/>
            <person name="Rokas A."/>
        </authorList>
    </citation>
    <scope>NUCLEOTIDE SEQUENCE [LARGE SCALE GENOMIC DNA]</scope>
    <source>
        <strain evidence="23">G536</strain>
    </source>
</reference>
<evidence type="ECO:0000256" key="1">
    <source>
        <dbReference type="ARBA" id="ARBA00004141"/>
    </source>
</evidence>
<dbReference type="InterPro" id="IPR016132">
    <property type="entry name" value="Phyto_chromo_attachment"/>
</dbReference>
<dbReference type="InterPro" id="IPR011701">
    <property type="entry name" value="MFS"/>
</dbReference>
<proteinExistence type="predicted"/>
<evidence type="ECO:0000313" key="22">
    <source>
        <dbReference type="EMBL" id="TRX90888.1"/>
    </source>
</evidence>
<keyword evidence="3" id="KW-0600">Photoreceptor protein</keyword>
<feature type="domain" description="Response regulatory" evidence="21">
    <location>
        <begin position="2055"/>
        <end position="2186"/>
    </location>
</feature>
<dbReference type="Gene3D" id="3.40.50.2300">
    <property type="match status" value="1"/>
</dbReference>
<dbReference type="SUPFAM" id="SSF103473">
    <property type="entry name" value="MFS general substrate transporter"/>
    <property type="match status" value="1"/>
</dbReference>